<dbReference type="Gene3D" id="3.30.300.30">
    <property type="match status" value="1"/>
</dbReference>
<evidence type="ECO:0000256" key="4">
    <source>
        <dbReference type="ARBA" id="ARBA00023098"/>
    </source>
</evidence>
<sequence length="536" mass="58068">MRDEAHLRPRAANFRPLTPIDFLVHAADVSPARRAVVWRSRTWTWKEFETVVRRLVAVLKGHGIGSGDVVSVMCTNRPEMLAAHFAVPALGAVLNCVNTRIDARDIAYILRHSESRLLIADPGCAVVAKVAVEDVGLPFETIAEDGTNGDGLKLLGNGPAPEIDLLEAVTDEWQPIALNYTSGTTGNPKGVVLHHRGAWINAMGNLTALGFTRETTYLWTLPMFHCNGWCHTWAITAAGGTHVCLDKVEPQAVFDAIANHRVTHLSCAPVVLYMLVNSDAKETRDPAKRLTVATGGAAPTASLIKAMDVLGFDFVHLYGLTECYGPTSIRELDDAELSLDVEERAELLARQGVRHLSANRIRVVDETGRDVPRDGKTVGEIVLAGNTLLAGYYRDAEETEKAFAGGGFRTGDLAAHHPDGHIEIKDRAKDVIITGGENVSSLEIESVLSRHPGVAIAAVVARPDEKWGEVPMAFIEAKSGRPIDTAELEAFCRQHLAGFKMPRAWAFGELPKTATGKIQKYQLRAAASRGANEADA</sequence>
<keyword evidence="2" id="KW-0436">Ligase</keyword>
<reference evidence="10 11" key="1">
    <citation type="submission" date="2018-08" db="EMBL/GenBank/DDBJ databases">
        <title>Fulvimarina sp. 85, whole genome shotgun sequence.</title>
        <authorList>
            <person name="Tuo L."/>
        </authorList>
    </citation>
    <scope>NUCLEOTIDE SEQUENCE [LARGE SCALE GENOMIC DNA]</scope>
    <source>
        <strain evidence="10 11">85</strain>
    </source>
</reference>
<dbReference type="Proteomes" id="UP000264310">
    <property type="component" value="Unassembled WGS sequence"/>
</dbReference>
<evidence type="ECO:0000256" key="6">
    <source>
        <dbReference type="ARBA" id="ARBA00066616"/>
    </source>
</evidence>
<feature type="domain" description="AMP-dependent synthetase/ligase" evidence="8">
    <location>
        <begin position="25"/>
        <end position="393"/>
    </location>
</feature>
<dbReference type="PANTHER" id="PTHR43859">
    <property type="entry name" value="ACYL-ACTIVATING ENZYME"/>
    <property type="match status" value="1"/>
</dbReference>
<feature type="domain" description="AMP-binding enzyme C-terminal" evidence="9">
    <location>
        <begin position="443"/>
        <end position="517"/>
    </location>
</feature>
<keyword evidence="11" id="KW-1185">Reference proteome</keyword>
<evidence type="ECO:0000256" key="1">
    <source>
        <dbReference type="ARBA" id="ARBA00006432"/>
    </source>
</evidence>
<accession>A0A371XAY4</accession>
<dbReference type="GO" id="GO:0016874">
    <property type="term" value="F:ligase activity"/>
    <property type="evidence" value="ECO:0007669"/>
    <property type="project" value="UniProtKB-KW"/>
</dbReference>
<dbReference type="FunFam" id="3.30.300.30:FF:000008">
    <property type="entry name" value="2,3-dihydroxybenzoate-AMP ligase"/>
    <property type="match status" value="1"/>
</dbReference>
<evidence type="ECO:0000256" key="3">
    <source>
        <dbReference type="ARBA" id="ARBA00022832"/>
    </source>
</evidence>
<organism evidence="10 11">
    <name type="scientific">Fulvimarina endophytica</name>
    <dbReference type="NCBI Taxonomy" id="2293836"/>
    <lineage>
        <taxon>Bacteria</taxon>
        <taxon>Pseudomonadati</taxon>
        <taxon>Pseudomonadota</taxon>
        <taxon>Alphaproteobacteria</taxon>
        <taxon>Hyphomicrobiales</taxon>
        <taxon>Aurantimonadaceae</taxon>
        <taxon>Fulvimarina</taxon>
    </lineage>
</organism>
<protein>
    <recommendedName>
        <fullName evidence="7">3-methylmercaptopropionyl-CoA ligase</fullName>
        <ecNumber evidence="6">6.2.1.44</ecNumber>
    </recommendedName>
</protein>
<dbReference type="Pfam" id="PF00501">
    <property type="entry name" value="AMP-binding"/>
    <property type="match status" value="1"/>
</dbReference>
<dbReference type="Pfam" id="PF13193">
    <property type="entry name" value="AMP-binding_C"/>
    <property type="match status" value="1"/>
</dbReference>
<comment type="catalytic activity">
    <reaction evidence="5">
        <text>3-(methylsulfanyl)propanoate + ATP + CoA = 3-(methylsulfanyl)propanoyl-CoA + AMP + diphosphate</text>
        <dbReference type="Rhea" id="RHEA:43052"/>
        <dbReference type="ChEBI" id="CHEBI:30616"/>
        <dbReference type="ChEBI" id="CHEBI:33019"/>
        <dbReference type="ChEBI" id="CHEBI:49016"/>
        <dbReference type="ChEBI" id="CHEBI:57287"/>
        <dbReference type="ChEBI" id="CHEBI:82815"/>
        <dbReference type="ChEBI" id="CHEBI:456215"/>
        <dbReference type="EC" id="6.2.1.44"/>
    </reaction>
    <physiologicalReaction direction="left-to-right" evidence="5">
        <dbReference type="Rhea" id="RHEA:43053"/>
    </physiologicalReaction>
</comment>
<dbReference type="PROSITE" id="PS00455">
    <property type="entry name" value="AMP_BINDING"/>
    <property type="match status" value="1"/>
</dbReference>
<dbReference type="EMBL" id="QURL01000001">
    <property type="protein sequence ID" value="RFC66380.1"/>
    <property type="molecule type" value="Genomic_DNA"/>
</dbReference>
<dbReference type="InterPro" id="IPR020845">
    <property type="entry name" value="AMP-binding_CS"/>
</dbReference>
<evidence type="ECO:0000313" key="11">
    <source>
        <dbReference type="Proteomes" id="UP000264310"/>
    </source>
</evidence>
<keyword evidence="4" id="KW-0443">Lipid metabolism</keyword>
<dbReference type="AlphaFoldDB" id="A0A371XAY4"/>
<dbReference type="PANTHER" id="PTHR43859:SF4">
    <property type="entry name" value="BUTANOATE--COA LIGASE AAE1-RELATED"/>
    <property type="match status" value="1"/>
</dbReference>
<dbReference type="InterPro" id="IPR045851">
    <property type="entry name" value="AMP-bd_C_sf"/>
</dbReference>
<dbReference type="OrthoDB" id="9803968at2"/>
<proteinExistence type="inferred from homology"/>
<gene>
    <name evidence="10" type="ORF">DYI37_02750</name>
</gene>
<evidence type="ECO:0000256" key="7">
    <source>
        <dbReference type="ARBA" id="ARBA00067668"/>
    </source>
</evidence>
<name>A0A371XAY4_9HYPH</name>
<evidence type="ECO:0000256" key="5">
    <source>
        <dbReference type="ARBA" id="ARBA00051915"/>
    </source>
</evidence>
<evidence type="ECO:0000259" key="8">
    <source>
        <dbReference type="Pfam" id="PF00501"/>
    </source>
</evidence>
<dbReference type="InterPro" id="IPR025110">
    <property type="entry name" value="AMP-bd_C"/>
</dbReference>
<dbReference type="InterPro" id="IPR042099">
    <property type="entry name" value="ANL_N_sf"/>
</dbReference>
<dbReference type="EC" id="6.2.1.44" evidence="6"/>
<evidence type="ECO:0000259" key="9">
    <source>
        <dbReference type="Pfam" id="PF13193"/>
    </source>
</evidence>
<evidence type="ECO:0000313" key="10">
    <source>
        <dbReference type="EMBL" id="RFC66380.1"/>
    </source>
</evidence>
<dbReference type="GO" id="GO:0006631">
    <property type="term" value="P:fatty acid metabolic process"/>
    <property type="evidence" value="ECO:0007669"/>
    <property type="project" value="UniProtKB-KW"/>
</dbReference>
<keyword evidence="3" id="KW-0276">Fatty acid metabolism</keyword>
<comment type="caution">
    <text evidence="10">The sequence shown here is derived from an EMBL/GenBank/DDBJ whole genome shotgun (WGS) entry which is preliminary data.</text>
</comment>
<evidence type="ECO:0000256" key="2">
    <source>
        <dbReference type="ARBA" id="ARBA00022598"/>
    </source>
</evidence>
<comment type="similarity">
    <text evidence="1">Belongs to the ATP-dependent AMP-binding enzyme family.</text>
</comment>
<dbReference type="Gene3D" id="3.40.50.12780">
    <property type="entry name" value="N-terminal domain of ligase-like"/>
    <property type="match status" value="1"/>
</dbReference>
<dbReference type="SUPFAM" id="SSF56801">
    <property type="entry name" value="Acetyl-CoA synthetase-like"/>
    <property type="match status" value="1"/>
</dbReference>
<dbReference type="RefSeq" id="WP_116681632.1">
    <property type="nucleotide sequence ID" value="NZ_QURL01000001.1"/>
</dbReference>
<dbReference type="InterPro" id="IPR000873">
    <property type="entry name" value="AMP-dep_synth/lig_dom"/>
</dbReference>